<keyword evidence="2" id="KW-0238">DNA-binding</keyword>
<keyword evidence="4" id="KW-0539">Nucleus</keyword>
<keyword evidence="3" id="KW-0804">Transcription</keyword>
<protein>
    <recommendedName>
        <fullName evidence="6">Zn(2)-C6 fungal-type domain-containing protein</fullName>
    </recommendedName>
</protein>
<dbReference type="InterPro" id="IPR001138">
    <property type="entry name" value="Zn2Cys6_DnaBD"/>
</dbReference>
<evidence type="ECO:0000313" key="7">
    <source>
        <dbReference type="EMBL" id="KAL2824202.1"/>
    </source>
</evidence>
<dbReference type="PROSITE" id="PS00463">
    <property type="entry name" value="ZN2_CY6_FUNGAL_1"/>
    <property type="match status" value="1"/>
</dbReference>
<evidence type="ECO:0000256" key="5">
    <source>
        <dbReference type="SAM" id="MobiDB-lite"/>
    </source>
</evidence>
<sequence length="531" mass="59157">MPPGAQEYTAESCLACKTKKRKCDKQLPACSRCMKGGQQCLYGNNAGGVYGELVPLTDNKPSNLRSNSPLSEFRPDAQPPPTAARGSCRRCGKLKKRCDKAYPSCSRCKRLDSPCVYERLQRLRMFSFEHLLYLDLIPLKVSYPVEAKPHIPALVKSFQERMGLAELAVEVDSLAYHLRSSWIRHALTDPGLFHATVYTASAQLDTLRETTEPPGLMNPVTLYHQTKAIAAVNSQIASGGTDMVGDATIAAVLLLVITGSLQKDTTATEVHRLGLLRMVAMRGGLEKLGFEGFLARMIEMNMVLPAVVFDQLDTFVLNSIDYSLPAAGNLPALSLERLAQGTSGSLSVRTHMTAIFAHIWELLLAVDCAREDTSNREDRFDFATARFILDEHQEPTPAGDSSLLEISNSENAMVWACEVSLRILRYLLDTRLPPPQQQPTDTTLITMVEELKSHMAASDPEPWLKYAPHANLWVTTLGMAVSEEVQGRLWFLMHERCVVMSMKTTQPAAHEMVWECYRWIRELILARQCAE</sequence>
<evidence type="ECO:0000256" key="1">
    <source>
        <dbReference type="ARBA" id="ARBA00023015"/>
    </source>
</evidence>
<proteinExistence type="predicted"/>
<dbReference type="SUPFAM" id="SSF57701">
    <property type="entry name" value="Zn2/Cys6 DNA-binding domain"/>
    <property type="match status" value="2"/>
</dbReference>
<accession>A0ABR4IB75</accession>
<dbReference type="PROSITE" id="PS50048">
    <property type="entry name" value="ZN2_CY6_FUNGAL_2"/>
    <property type="match status" value="2"/>
</dbReference>
<dbReference type="Gene3D" id="4.10.240.10">
    <property type="entry name" value="Zn(2)-C6 fungal-type DNA-binding domain"/>
    <property type="match status" value="2"/>
</dbReference>
<feature type="domain" description="Zn(2)-C6 fungal-type" evidence="6">
    <location>
        <begin position="12"/>
        <end position="42"/>
    </location>
</feature>
<evidence type="ECO:0000256" key="4">
    <source>
        <dbReference type="ARBA" id="ARBA00023242"/>
    </source>
</evidence>
<organism evidence="7 8">
    <name type="scientific">Aspergillus pseudoustus</name>
    <dbReference type="NCBI Taxonomy" id="1810923"/>
    <lineage>
        <taxon>Eukaryota</taxon>
        <taxon>Fungi</taxon>
        <taxon>Dikarya</taxon>
        <taxon>Ascomycota</taxon>
        <taxon>Pezizomycotina</taxon>
        <taxon>Eurotiomycetes</taxon>
        <taxon>Eurotiomycetidae</taxon>
        <taxon>Eurotiales</taxon>
        <taxon>Aspergillaceae</taxon>
        <taxon>Aspergillus</taxon>
        <taxon>Aspergillus subgen. Nidulantes</taxon>
    </lineage>
</organism>
<evidence type="ECO:0000256" key="3">
    <source>
        <dbReference type="ARBA" id="ARBA00023163"/>
    </source>
</evidence>
<comment type="caution">
    <text evidence="7">The sequence shown here is derived from an EMBL/GenBank/DDBJ whole genome shotgun (WGS) entry which is preliminary data.</text>
</comment>
<evidence type="ECO:0000259" key="6">
    <source>
        <dbReference type="PROSITE" id="PS50048"/>
    </source>
</evidence>
<keyword evidence="1" id="KW-0805">Transcription regulation</keyword>
<feature type="region of interest" description="Disordered" evidence="5">
    <location>
        <begin position="64"/>
        <end position="84"/>
    </location>
</feature>
<dbReference type="PANTHER" id="PTHR37540:SF5">
    <property type="entry name" value="TRANSCRIPTION FACTOR DOMAIN-CONTAINING PROTEIN"/>
    <property type="match status" value="1"/>
</dbReference>
<reference evidence="7 8" key="1">
    <citation type="submission" date="2024-07" db="EMBL/GenBank/DDBJ databases">
        <title>Section-level genome sequencing and comparative genomics of Aspergillus sections Usti and Cavernicolus.</title>
        <authorList>
            <consortium name="Lawrence Berkeley National Laboratory"/>
            <person name="Nybo J.L."/>
            <person name="Vesth T.C."/>
            <person name="Theobald S."/>
            <person name="Frisvad J.C."/>
            <person name="Larsen T.O."/>
            <person name="Kjaerboelling I."/>
            <person name="Rothschild-Mancinelli K."/>
            <person name="Lyhne E.K."/>
            <person name="Kogle M.E."/>
            <person name="Barry K."/>
            <person name="Clum A."/>
            <person name="Na H."/>
            <person name="Ledsgaard L."/>
            <person name="Lin J."/>
            <person name="Lipzen A."/>
            <person name="Kuo A."/>
            <person name="Riley R."/>
            <person name="Mondo S."/>
            <person name="Labutti K."/>
            <person name="Haridas S."/>
            <person name="Pangalinan J."/>
            <person name="Salamov A.A."/>
            <person name="Simmons B.A."/>
            <person name="Magnuson J.K."/>
            <person name="Chen J."/>
            <person name="Drula E."/>
            <person name="Henrissat B."/>
            <person name="Wiebenga A."/>
            <person name="Lubbers R.J."/>
            <person name="Gomes A.C."/>
            <person name="Makela M.R."/>
            <person name="Stajich J."/>
            <person name="Grigoriev I.V."/>
            <person name="Mortensen U.H."/>
            <person name="De Vries R.P."/>
            <person name="Baker S.E."/>
            <person name="Andersen M.R."/>
        </authorList>
    </citation>
    <scope>NUCLEOTIDE SEQUENCE [LARGE SCALE GENOMIC DNA]</scope>
    <source>
        <strain evidence="7 8">CBS 123904</strain>
    </source>
</reference>
<feature type="domain" description="Zn(2)-C6 fungal-type" evidence="6">
    <location>
        <begin position="87"/>
        <end position="117"/>
    </location>
</feature>
<gene>
    <name evidence="7" type="ORF">BJY01DRAFT_167119</name>
</gene>
<evidence type="ECO:0000313" key="8">
    <source>
        <dbReference type="Proteomes" id="UP001610446"/>
    </source>
</evidence>
<evidence type="ECO:0000256" key="2">
    <source>
        <dbReference type="ARBA" id="ARBA00023125"/>
    </source>
</evidence>
<dbReference type="PANTHER" id="PTHR37540">
    <property type="entry name" value="TRANSCRIPTION FACTOR (ACR-2), PUTATIVE-RELATED-RELATED"/>
    <property type="match status" value="1"/>
</dbReference>
<dbReference type="SMART" id="SM00066">
    <property type="entry name" value="GAL4"/>
    <property type="match status" value="2"/>
</dbReference>
<keyword evidence="8" id="KW-1185">Reference proteome</keyword>
<dbReference type="EMBL" id="JBFXLU010000570">
    <property type="protein sequence ID" value="KAL2824202.1"/>
    <property type="molecule type" value="Genomic_DNA"/>
</dbReference>
<name>A0ABR4IB75_9EURO</name>
<dbReference type="Proteomes" id="UP001610446">
    <property type="component" value="Unassembled WGS sequence"/>
</dbReference>
<dbReference type="InterPro" id="IPR036864">
    <property type="entry name" value="Zn2-C6_fun-type_DNA-bd_sf"/>
</dbReference>
<dbReference type="Pfam" id="PF00172">
    <property type="entry name" value="Zn_clus"/>
    <property type="match status" value="2"/>
</dbReference>
<dbReference type="CDD" id="cd00067">
    <property type="entry name" value="GAL4"/>
    <property type="match status" value="2"/>
</dbReference>